<protein>
    <recommendedName>
        <fullName evidence="3">N-acetyltransferase domain-containing protein</fullName>
    </recommendedName>
</protein>
<dbReference type="EMBL" id="JACGCM010000347">
    <property type="protein sequence ID" value="KAF6173416.1"/>
    <property type="molecule type" value="Genomic_DNA"/>
</dbReference>
<evidence type="ECO:0000256" key="1">
    <source>
        <dbReference type="ARBA" id="ARBA00023242"/>
    </source>
</evidence>
<evidence type="ECO:0000313" key="5">
    <source>
        <dbReference type="Proteomes" id="UP000541444"/>
    </source>
</evidence>
<feature type="region of interest" description="Disordered" evidence="2">
    <location>
        <begin position="1"/>
        <end position="92"/>
    </location>
</feature>
<dbReference type="GO" id="GO:0045944">
    <property type="term" value="P:positive regulation of transcription by RNA polymerase II"/>
    <property type="evidence" value="ECO:0007669"/>
    <property type="project" value="TreeGrafter"/>
</dbReference>
<dbReference type="CDD" id="cd04301">
    <property type="entry name" value="NAT_SF"/>
    <property type="match status" value="1"/>
</dbReference>
<evidence type="ECO:0000259" key="3">
    <source>
        <dbReference type="PROSITE" id="PS51186"/>
    </source>
</evidence>
<gene>
    <name evidence="4" type="ORF">GIB67_027111</name>
</gene>
<dbReference type="SUPFAM" id="SSF55729">
    <property type="entry name" value="Acyl-CoA N-acyltransferases (Nat)"/>
    <property type="match status" value="1"/>
</dbReference>
<dbReference type="GO" id="GO:0000123">
    <property type="term" value="C:histone acetyltransferase complex"/>
    <property type="evidence" value="ECO:0007669"/>
    <property type="project" value="TreeGrafter"/>
</dbReference>
<organism evidence="4 5">
    <name type="scientific">Kingdonia uniflora</name>
    <dbReference type="NCBI Taxonomy" id="39325"/>
    <lineage>
        <taxon>Eukaryota</taxon>
        <taxon>Viridiplantae</taxon>
        <taxon>Streptophyta</taxon>
        <taxon>Embryophyta</taxon>
        <taxon>Tracheophyta</taxon>
        <taxon>Spermatophyta</taxon>
        <taxon>Magnoliopsida</taxon>
        <taxon>Ranunculales</taxon>
        <taxon>Circaeasteraceae</taxon>
        <taxon>Kingdonia</taxon>
    </lineage>
</organism>
<comment type="caution">
    <text evidence="4">The sequence shown here is derived from an EMBL/GenBank/DDBJ whole genome shotgun (WGS) entry which is preliminary data.</text>
</comment>
<feature type="compositionally biased region" description="Acidic residues" evidence="2">
    <location>
        <begin position="62"/>
        <end position="77"/>
    </location>
</feature>
<feature type="compositionally biased region" description="Low complexity" evidence="2">
    <location>
        <begin position="79"/>
        <end position="91"/>
    </location>
</feature>
<evidence type="ECO:0000313" key="4">
    <source>
        <dbReference type="EMBL" id="KAF6173416.1"/>
    </source>
</evidence>
<dbReference type="AlphaFoldDB" id="A0A7J7P1U4"/>
<sequence length="271" mass="30261">MERHSLHSTAPRSSHSPSQSHSASASVSSSTRKRKLATAVDTPPFPFYSDELESGSTRGADTDPEEEYSEEVDDDNDSSVRVSRSSTRLSSKQLNLRSHNKVKVEMLKIVSSSKDEGGGGDVLISGAYIAREENCKKEEEAGRLKFVCVSMDGIDEHMIWLMGLKNIFARQLPNMPKEYIVRLVMDRNHKSLVVIRTNQVVGGITYRPFTGQKFGEISFCAIASGEQVKGYGTRLMNHLKQHAREVDGLTHFLTYADNNAVEYFIKQVRIS</sequence>
<feature type="domain" description="N-acetyltransferase" evidence="3">
    <location>
        <begin position="151"/>
        <end position="271"/>
    </location>
</feature>
<dbReference type="GO" id="GO:0010484">
    <property type="term" value="F:histone H3 acetyltransferase activity"/>
    <property type="evidence" value="ECO:0007669"/>
    <property type="project" value="TreeGrafter"/>
</dbReference>
<keyword evidence="5" id="KW-1185">Reference proteome</keyword>
<dbReference type="PROSITE" id="PS51186">
    <property type="entry name" value="GNAT"/>
    <property type="match status" value="1"/>
</dbReference>
<dbReference type="InterPro" id="IPR037800">
    <property type="entry name" value="GCN5"/>
</dbReference>
<reference evidence="4 5" key="1">
    <citation type="journal article" date="2020" name="IScience">
        <title>Genome Sequencing of the Endangered Kingdonia uniflora (Circaeasteraceae, Ranunculales) Reveals Potential Mechanisms of Evolutionary Specialization.</title>
        <authorList>
            <person name="Sun Y."/>
            <person name="Deng T."/>
            <person name="Zhang A."/>
            <person name="Moore M.J."/>
            <person name="Landis J.B."/>
            <person name="Lin N."/>
            <person name="Zhang H."/>
            <person name="Zhang X."/>
            <person name="Huang J."/>
            <person name="Zhang X."/>
            <person name="Sun H."/>
            <person name="Wang H."/>
        </authorList>
    </citation>
    <scope>NUCLEOTIDE SEQUENCE [LARGE SCALE GENOMIC DNA]</scope>
    <source>
        <strain evidence="4">TB1705</strain>
        <tissue evidence="4">Leaf</tissue>
    </source>
</reference>
<dbReference type="Gene3D" id="3.40.630.30">
    <property type="match status" value="1"/>
</dbReference>
<dbReference type="OrthoDB" id="1937912at2759"/>
<keyword evidence="1" id="KW-0539">Nucleus</keyword>
<dbReference type="InterPro" id="IPR016181">
    <property type="entry name" value="Acyl_CoA_acyltransferase"/>
</dbReference>
<dbReference type="Pfam" id="PF00583">
    <property type="entry name" value="Acetyltransf_1"/>
    <property type="match status" value="1"/>
</dbReference>
<dbReference type="Proteomes" id="UP000541444">
    <property type="component" value="Unassembled WGS sequence"/>
</dbReference>
<dbReference type="PANTHER" id="PTHR45750">
    <property type="entry name" value="GH11602P"/>
    <property type="match status" value="1"/>
</dbReference>
<dbReference type="PANTHER" id="PTHR45750:SF3">
    <property type="entry name" value="HISTONE ACETYLTRANSFERASE"/>
    <property type="match status" value="1"/>
</dbReference>
<feature type="compositionally biased region" description="Low complexity" evidence="2">
    <location>
        <begin position="7"/>
        <end position="30"/>
    </location>
</feature>
<proteinExistence type="predicted"/>
<accession>A0A7J7P1U4</accession>
<dbReference type="InterPro" id="IPR000182">
    <property type="entry name" value="GNAT_dom"/>
</dbReference>
<evidence type="ECO:0000256" key="2">
    <source>
        <dbReference type="SAM" id="MobiDB-lite"/>
    </source>
</evidence>
<name>A0A7J7P1U4_9MAGN</name>